<evidence type="ECO:0000313" key="1">
    <source>
        <dbReference type="EMBL" id="OGZ43134.1"/>
    </source>
</evidence>
<evidence type="ECO:0000313" key="2">
    <source>
        <dbReference type="Proteomes" id="UP000176700"/>
    </source>
</evidence>
<accession>A0A1G2FYI6</accession>
<proteinExistence type="predicted"/>
<reference evidence="1 2" key="1">
    <citation type="journal article" date="2016" name="Nat. Commun.">
        <title>Thousands of microbial genomes shed light on interconnected biogeochemical processes in an aquifer system.</title>
        <authorList>
            <person name="Anantharaman K."/>
            <person name="Brown C.T."/>
            <person name="Hug L.A."/>
            <person name="Sharon I."/>
            <person name="Castelle C.J."/>
            <person name="Probst A.J."/>
            <person name="Thomas B.C."/>
            <person name="Singh A."/>
            <person name="Wilkins M.J."/>
            <person name="Karaoz U."/>
            <person name="Brodie E.L."/>
            <person name="Williams K.H."/>
            <person name="Hubbard S.S."/>
            <person name="Banfield J.F."/>
        </authorList>
    </citation>
    <scope>NUCLEOTIDE SEQUENCE [LARGE SCALE GENOMIC DNA]</scope>
</reference>
<name>A0A1G2FYI6_9BACT</name>
<gene>
    <name evidence="1" type="ORF">A2W41_00365</name>
</gene>
<dbReference type="AlphaFoldDB" id="A0A1G2FYI6"/>
<dbReference type="EMBL" id="MHNI01000011">
    <property type="protein sequence ID" value="OGZ43134.1"/>
    <property type="molecule type" value="Genomic_DNA"/>
</dbReference>
<dbReference type="Proteomes" id="UP000176700">
    <property type="component" value="Unassembled WGS sequence"/>
</dbReference>
<protein>
    <submittedName>
        <fullName evidence="1">Uncharacterized protein</fullName>
    </submittedName>
</protein>
<comment type="caution">
    <text evidence="1">The sequence shown here is derived from an EMBL/GenBank/DDBJ whole genome shotgun (WGS) entry which is preliminary data.</text>
</comment>
<sequence length="108" mass="12735">MVIAIRLCWRDHMLNFRWAGLPKQTEQRICAAAYENHRAALFAMKKEQAISSVRTELGKYVLTRWHCGRRMAQVKVFVSRSDLLTPPLIQEIRVPDRYVCIRCWKAEC</sequence>
<organism evidence="1 2">
    <name type="scientific">Candidatus Ryanbacteria bacterium RIFCSPHIGHO2_01_45_13</name>
    <dbReference type="NCBI Taxonomy" id="1802112"/>
    <lineage>
        <taxon>Bacteria</taxon>
        <taxon>Candidatus Ryaniibacteriota</taxon>
    </lineage>
</organism>